<feature type="transmembrane region" description="Helical" evidence="9">
    <location>
        <begin position="72"/>
        <end position="93"/>
    </location>
</feature>
<evidence type="ECO:0000256" key="7">
    <source>
        <dbReference type="ARBA" id="ARBA00039668"/>
    </source>
</evidence>
<feature type="transmembrane region" description="Helical" evidence="9">
    <location>
        <begin position="199"/>
        <end position="220"/>
    </location>
</feature>
<name>A0A267ECE4_9PLAT</name>
<dbReference type="Proteomes" id="UP000215902">
    <property type="component" value="Unassembled WGS sequence"/>
</dbReference>
<reference evidence="10 11" key="1">
    <citation type="submission" date="2017-06" db="EMBL/GenBank/DDBJ databases">
        <title>A platform for efficient transgenesis in Macrostomum lignano, a flatworm model organism for stem cell research.</title>
        <authorList>
            <person name="Berezikov E."/>
        </authorList>
    </citation>
    <scope>NUCLEOTIDE SEQUENCE [LARGE SCALE GENOMIC DNA]</scope>
    <source>
        <strain evidence="10">DV1</strain>
        <tissue evidence="10">Whole organism</tissue>
    </source>
</reference>
<feature type="transmembrane region" description="Helical" evidence="9">
    <location>
        <begin position="32"/>
        <end position="51"/>
    </location>
</feature>
<evidence type="ECO:0000256" key="4">
    <source>
        <dbReference type="ARBA" id="ARBA00022692"/>
    </source>
</evidence>
<evidence type="ECO:0000256" key="8">
    <source>
        <dbReference type="SAM" id="MobiDB-lite"/>
    </source>
</evidence>
<dbReference type="PANTHER" id="PTHR10778:SF13">
    <property type="entry name" value="ADENOSINE 3'-PHOSPHO 5'-PHOSPHOSULFATE TRANSPORTER 1"/>
    <property type="match status" value="1"/>
</dbReference>
<dbReference type="Pfam" id="PF08449">
    <property type="entry name" value="UAA"/>
    <property type="match status" value="1"/>
</dbReference>
<keyword evidence="3" id="KW-0813">Transport</keyword>
<proteinExistence type="inferred from homology"/>
<evidence type="ECO:0000256" key="5">
    <source>
        <dbReference type="ARBA" id="ARBA00022989"/>
    </source>
</evidence>
<evidence type="ECO:0000256" key="9">
    <source>
        <dbReference type="SAM" id="Phobius"/>
    </source>
</evidence>
<keyword evidence="11" id="KW-1185">Reference proteome</keyword>
<organism evidence="10 11">
    <name type="scientific">Macrostomum lignano</name>
    <dbReference type="NCBI Taxonomy" id="282301"/>
    <lineage>
        <taxon>Eukaryota</taxon>
        <taxon>Metazoa</taxon>
        <taxon>Spiralia</taxon>
        <taxon>Lophotrochozoa</taxon>
        <taxon>Platyhelminthes</taxon>
        <taxon>Rhabditophora</taxon>
        <taxon>Macrostomorpha</taxon>
        <taxon>Macrostomida</taxon>
        <taxon>Macrostomidae</taxon>
        <taxon>Macrostomum</taxon>
    </lineage>
</organism>
<keyword evidence="5 9" id="KW-1133">Transmembrane helix</keyword>
<comment type="subcellular location">
    <subcellularLocation>
        <location evidence="1">Membrane</location>
        <topology evidence="1">Multi-pass membrane protein</topology>
    </subcellularLocation>
</comment>
<protein>
    <recommendedName>
        <fullName evidence="7">Adenosine 3'-phospho 5'-phosphosulfate transporter 1</fullName>
    </recommendedName>
</protein>
<feature type="transmembrane region" description="Helical" evidence="9">
    <location>
        <begin position="456"/>
        <end position="476"/>
    </location>
</feature>
<feature type="transmembrane region" description="Helical" evidence="9">
    <location>
        <begin position="240"/>
        <end position="260"/>
    </location>
</feature>
<gene>
    <name evidence="10" type="ORF">BOX15_Mlig016519g1</name>
</gene>
<feature type="transmembrane region" description="Helical" evidence="9">
    <location>
        <begin position="426"/>
        <end position="444"/>
    </location>
</feature>
<feature type="region of interest" description="Disordered" evidence="8">
    <location>
        <begin position="1"/>
        <end position="21"/>
    </location>
</feature>
<evidence type="ECO:0000256" key="3">
    <source>
        <dbReference type="ARBA" id="ARBA00022448"/>
    </source>
</evidence>
<evidence type="ECO:0000256" key="2">
    <source>
        <dbReference type="ARBA" id="ARBA00010694"/>
    </source>
</evidence>
<dbReference type="EMBL" id="NIVC01002299">
    <property type="protein sequence ID" value="PAA59066.1"/>
    <property type="molecule type" value="Genomic_DNA"/>
</dbReference>
<dbReference type="GO" id="GO:0046964">
    <property type="term" value="F:3'-phosphoadenosine 5'-phosphosulfate transmembrane transporter activity"/>
    <property type="evidence" value="ECO:0007669"/>
    <property type="project" value="TreeGrafter"/>
</dbReference>
<dbReference type="GO" id="GO:0005789">
    <property type="term" value="C:endoplasmic reticulum membrane"/>
    <property type="evidence" value="ECO:0007669"/>
    <property type="project" value="TreeGrafter"/>
</dbReference>
<comment type="similarity">
    <text evidence="2">Belongs to the nucleotide-sugar transporter family. SLC35B subfamily.</text>
</comment>
<sequence length="515" mass="55752">MNGCLGATTQQRRSHHSRLSQLDGAGASGSDYYSYVASFSPAAAAASRLGLLRQRLIARIGDLTLRQVHICVVGLLLSACAFVCLPALLGYLLHSSAGEAAESHSNGWWLGRLLANLIGYGSVLLPLGGVVQLARVWDYESRGPRRSQQGCAVGCLAWLIRLLSVGAEPQSDLEAELGKAAAERKPEPAAQQQPHSRQWYASLAACALGLQAAYLTWGVLQERMVTADYGHGERFRDSQFLVFANRLLSGLLAVVALRLISRTPHRAPAFEYTWSSLSNVLSSWCQYEALLYVSFPTQVLAKACKIIPVMLMGKLVSRKSYRWDEYATAALISAGTSTFLLASESDEHATSAAATTLSGAALLAGYMAFDAFTSTWQSVLFTRHGVTTLQMMAGTSVLSCVLTVAAQLEQGSLPAAVAFACRHPQFLMHLGLLSVCSTIGQLVIFQTIARFGSVTFIIIMTVRQAFAILLSCLIYQHRVPPLGYLGVAVVFLALFLRIYLGQRMRQQPRTGRPSG</sequence>
<keyword evidence="4 9" id="KW-0812">Transmembrane</keyword>
<evidence type="ECO:0000313" key="11">
    <source>
        <dbReference type="Proteomes" id="UP000215902"/>
    </source>
</evidence>
<evidence type="ECO:0000313" key="10">
    <source>
        <dbReference type="EMBL" id="PAA59066.1"/>
    </source>
</evidence>
<feature type="transmembrane region" description="Helical" evidence="9">
    <location>
        <begin position="389"/>
        <end position="406"/>
    </location>
</feature>
<evidence type="ECO:0000256" key="6">
    <source>
        <dbReference type="ARBA" id="ARBA00023136"/>
    </source>
</evidence>
<dbReference type="AlphaFoldDB" id="A0A267ECE4"/>
<feature type="transmembrane region" description="Helical" evidence="9">
    <location>
        <begin position="482"/>
        <end position="500"/>
    </location>
</feature>
<evidence type="ECO:0000256" key="1">
    <source>
        <dbReference type="ARBA" id="ARBA00004141"/>
    </source>
</evidence>
<dbReference type="STRING" id="282301.A0A267ECE4"/>
<feature type="transmembrane region" description="Helical" evidence="9">
    <location>
        <begin position="113"/>
        <end position="137"/>
    </location>
</feature>
<comment type="caution">
    <text evidence="10">The sequence shown here is derived from an EMBL/GenBank/DDBJ whole genome shotgun (WGS) entry which is preliminary data.</text>
</comment>
<dbReference type="PANTHER" id="PTHR10778">
    <property type="entry name" value="SOLUTE CARRIER FAMILY 35 MEMBER B"/>
    <property type="match status" value="1"/>
</dbReference>
<accession>A0A267ECE4</accession>
<dbReference type="OrthoDB" id="10035043at2759"/>
<dbReference type="InterPro" id="IPR013657">
    <property type="entry name" value="SCL35B1-4/HUT1"/>
</dbReference>
<keyword evidence="6 9" id="KW-0472">Membrane</keyword>
<dbReference type="GO" id="GO:0000139">
    <property type="term" value="C:Golgi membrane"/>
    <property type="evidence" value="ECO:0007669"/>
    <property type="project" value="TreeGrafter"/>
</dbReference>